<keyword evidence="2" id="KW-1185">Reference proteome</keyword>
<sequence>MRGICVFFFLISYLIIFSQCSNSTVSRKETLEVDRNYFEIIYNYEDLVVDAKEIIDTLIYLPLETTSESEFYEISQLEITEEYFYILDRTSNSIYIYDIHGNFIKKISSLNEDVKIPFQKILRFTIDPSINKLSFNDVQSSNLYEFDLEGNFVTMAEKRPIDYLKSDYSLLQGHEIALDLFNEIEKTTENHPSVLVSKNNKILFSNLDYDPTVINNSEIIGNKKYFYKSHSDYILFTRPYDYNIYKYDTVNGITKYSQVFFSTEHSLPEDFIDNVNYKSKRIPYIKQNKSIVYKLTDIYETEHFITYRIFTSNFSKFIIFNKKTGEKLDLNQIISDTTTRYLPIFGNYIHGVKNNYFVSSLSPKHVITQITHKMNFANYFKNLPLSTQEIFNKGNNQNNVLVLTKLKNNSQ</sequence>
<comment type="caution">
    <text evidence="1">The sequence shown here is derived from an EMBL/GenBank/DDBJ whole genome shotgun (WGS) entry which is preliminary data.</text>
</comment>
<dbReference type="Pfam" id="PF17170">
    <property type="entry name" value="DUF5128"/>
    <property type="match status" value="1"/>
</dbReference>
<protein>
    <recommendedName>
        <fullName evidence="3">6-bladed beta-propeller protein</fullName>
    </recommendedName>
</protein>
<dbReference type="Proteomes" id="UP000616201">
    <property type="component" value="Unassembled WGS sequence"/>
</dbReference>
<dbReference type="AlphaFoldDB" id="A0A928V0E6"/>
<dbReference type="SUPFAM" id="SSF63825">
    <property type="entry name" value="YWTD domain"/>
    <property type="match status" value="1"/>
</dbReference>
<name>A0A928V0E6_9SPHI</name>
<reference evidence="1" key="1">
    <citation type="submission" date="2018-02" db="EMBL/GenBank/DDBJ databases">
        <authorList>
            <person name="Vasarhelyi B.M."/>
            <person name="Deshmukh S."/>
            <person name="Balint B."/>
            <person name="Kukolya J."/>
        </authorList>
    </citation>
    <scope>NUCLEOTIDE SEQUENCE</scope>
    <source>
        <strain evidence="1">KB22</strain>
    </source>
</reference>
<gene>
    <name evidence="1" type="ORF">C4F49_14030</name>
</gene>
<dbReference type="EMBL" id="PRDK01000008">
    <property type="protein sequence ID" value="MBE8714800.1"/>
    <property type="molecule type" value="Genomic_DNA"/>
</dbReference>
<accession>A0A928V0E6</accession>
<evidence type="ECO:0000313" key="2">
    <source>
        <dbReference type="Proteomes" id="UP000616201"/>
    </source>
</evidence>
<evidence type="ECO:0000313" key="1">
    <source>
        <dbReference type="EMBL" id="MBE8714800.1"/>
    </source>
</evidence>
<proteinExistence type="predicted"/>
<dbReference type="RefSeq" id="WP_196936662.1">
    <property type="nucleotide sequence ID" value="NZ_MU158698.1"/>
</dbReference>
<organism evidence="1 2">
    <name type="scientific">Sphingobacterium hungaricum</name>
    <dbReference type="NCBI Taxonomy" id="2082723"/>
    <lineage>
        <taxon>Bacteria</taxon>
        <taxon>Pseudomonadati</taxon>
        <taxon>Bacteroidota</taxon>
        <taxon>Sphingobacteriia</taxon>
        <taxon>Sphingobacteriales</taxon>
        <taxon>Sphingobacteriaceae</taxon>
        <taxon>Sphingobacterium</taxon>
    </lineage>
</organism>
<evidence type="ECO:0008006" key="3">
    <source>
        <dbReference type="Google" id="ProtNLM"/>
    </source>
</evidence>